<protein>
    <recommendedName>
        <fullName evidence="2">Terminase large subunit gp17-like C-terminal domain-containing protein</fullName>
    </recommendedName>
</protein>
<evidence type="ECO:0000256" key="1">
    <source>
        <dbReference type="ARBA" id="ARBA00022612"/>
    </source>
</evidence>
<dbReference type="Proteomes" id="UP000886861">
    <property type="component" value="Unassembled WGS sequence"/>
</dbReference>
<reference evidence="3" key="1">
    <citation type="submission" date="2020-10" db="EMBL/GenBank/DDBJ databases">
        <authorList>
            <person name="Gilroy R."/>
        </authorList>
    </citation>
    <scope>NUCLEOTIDE SEQUENCE</scope>
    <source>
        <strain evidence="3">CHK186-9395</strain>
    </source>
</reference>
<evidence type="ECO:0000259" key="2">
    <source>
        <dbReference type="Pfam" id="PF17289"/>
    </source>
</evidence>
<comment type="caution">
    <text evidence="3">The sequence shown here is derived from an EMBL/GenBank/DDBJ whole genome shotgun (WGS) entry which is preliminary data.</text>
</comment>
<dbReference type="EMBL" id="DVOJ01000005">
    <property type="protein sequence ID" value="HIV01171.1"/>
    <property type="molecule type" value="Genomic_DNA"/>
</dbReference>
<dbReference type="Pfam" id="PF03237">
    <property type="entry name" value="Terminase_6N"/>
    <property type="match status" value="1"/>
</dbReference>
<reference evidence="3" key="2">
    <citation type="journal article" date="2021" name="PeerJ">
        <title>Extensive microbial diversity within the chicken gut microbiome revealed by metagenomics and culture.</title>
        <authorList>
            <person name="Gilroy R."/>
            <person name="Ravi A."/>
            <person name="Getino M."/>
            <person name="Pursley I."/>
            <person name="Horton D.L."/>
            <person name="Alikhan N.F."/>
            <person name="Baker D."/>
            <person name="Gharbi K."/>
            <person name="Hall N."/>
            <person name="Watson M."/>
            <person name="Adriaenssens E.M."/>
            <person name="Foster-Nyarko E."/>
            <person name="Jarju S."/>
            <person name="Secka A."/>
            <person name="Antonio M."/>
            <person name="Oren A."/>
            <person name="Chaudhuri R.R."/>
            <person name="La Ragione R."/>
            <person name="Hildebrand F."/>
            <person name="Pallen M.J."/>
        </authorList>
    </citation>
    <scope>NUCLEOTIDE SEQUENCE</scope>
    <source>
        <strain evidence="3">CHK186-9395</strain>
    </source>
</reference>
<sequence>MKELIKKLDAVTKELIKRYMKNALSRYNTGKIVHEKQLLFHKCQKRNRWVFGGNRSGKTECGAVECIWLARGIHPFRKNKKCVNGWVVSVSRQVQREVAQSKILHYLNPDWIVDVCMMEGKKEGYENGIIDYIVIKNVSGLNSKIYFKSADQGREKFQGASLDFVWFDEEPPEDIYYECLMRVFDKKGDIFGTMTPLKGLTWVYNEIYLNDKNNPEVWCENMTWEDNPFLDKSEIELLTSTLSESELESRKYGRFMSSGGLVYSEFDENIHVIEPFDVPLSWQDNISIDPGLNNPLSAHWYAVDYDGNVYVIAEHFEAKKDVVYHAEKIKEISNKLNWHRASNGMISTLIDSAASQRTLAAEKSVVELFYDNGILANPKVDKNLFAGISRVKSYLKNAEGKAKLFIFKTCTNLIREFKGYFWGKGDNPIKKDDHALDELRYYIVSRPETPKKLSEKSDIQKDKEKLIKKLSKKYY</sequence>
<feature type="domain" description="Terminase large subunit gp17-like C-terminal" evidence="2">
    <location>
        <begin position="286"/>
        <end position="444"/>
    </location>
</feature>
<dbReference type="Gene3D" id="3.40.50.300">
    <property type="entry name" value="P-loop containing nucleotide triphosphate hydrolases"/>
    <property type="match status" value="1"/>
</dbReference>
<evidence type="ECO:0000313" key="3">
    <source>
        <dbReference type="EMBL" id="HIV01171.1"/>
    </source>
</evidence>
<name>A0A9D1NEN8_9FIRM</name>
<gene>
    <name evidence="3" type="ORF">IAA62_01275</name>
</gene>
<dbReference type="InterPro" id="IPR035421">
    <property type="entry name" value="Terminase_6C"/>
</dbReference>
<evidence type="ECO:0000313" key="4">
    <source>
        <dbReference type="Proteomes" id="UP000886861"/>
    </source>
</evidence>
<dbReference type="InterPro" id="IPR027417">
    <property type="entry name" value="P-loop_NTPase"/>
</dbReference>
<dbReference type="Pfam" id="PF17289">
    <property type="entry name" value="Terminase_6C"/>
    <property type="match status" value="1"/>
</dbReference>
<dbReference type="AlphaFoldDB" id="A0A9D1NEN8"/>
<accession>A0A9D1NEN8</accession>
<proteinExistence type="predicted"/>
<dbReference type="Gene3D" id="3.30.420.280">
    <property type="match status" value="1"/>
</dbReference>
<organism evidence="3 4">
    <name type="scientific">Candidatus Caccopulliclostridium gallistercoris</name>
    <dbReference type="NCBI Taxonomy" id="2840719"/>
    <lineage>
        <taxon>Bacteria</taxon>
        <taxon>Bacillati</taxon>
        <taxon>Bacillota</taxon>
        <taxon>Clostridia</taxon>
        <taxon>Candidatus Caccopulliclostridium</taxon>
    </lineage>
</organism>
<keyword evidence="1" id="KW-1188">Viral release from host cell</keyword>